<accession>K0BEZ6</accession>
<dbReference type="PANTHER" id="PTHR43228">
    <property type="entry name" value="TWO-COMPONENT RESPONSE REGULATOR"/>
    <property type="match status" value="1"/>
</dbReference>
<dbReference type="InterPro" id="IPR041213">
    <property type="entry name" value="NitrOD1"/>
</dbReference>
<dbReference type="HOGENOM" id="CLU_1375466_0_0_2"/>
<dbReference type="EMBL" id="CP003843">
    <property type="protein sequence ID" value="AFS82876.1"/>
    <property type="molecule type" value="Genomic_DNA"/>
</dbReference>
<dbReference type="STRING" id="1229909.NSED_05360"/>
<name>K0BEZ6_9ARCH</name>
<dbReference type="KEGG" id="nir:NSED_05360"/>
<dbReference type="SUPFAM" id="SSF52172">
    <property type="entry name" value="CheY-like"/>
    <property type="match status" value="1"/>
</dbReference>
<dbReference type="Proteomes" id="UP000006100">
    <property type="component" value="Chromosome"/>
</dbReference>
<dbReference type="AlphaFoldDB" id="K0BEZ6"/>
<gene>
    <name evidence="2" type="ORF">NSED_05360</name>
</gene>
<organism evidence="2 3">
    <name type="scientific">Candidatus Nitrosopumilus sediminis</name>
    <dbReference type="NCBI Taxonomy" id="1229909"/>
    <lineage>
        <taxon>Archaea</taxon>
        <taxon>Nitrososphaerota</taxon>
        <taxon>Nitrososphaeria</taxon>
        <taxon>Nitrosopumilales</taxon>
        <taxon>Nitrosopumilaceae</taxon>
        <taxon>Nitrosopumilus</taxon>
    </lineage>
</organism>
<dbReference type="GeneID" id="13696867"/>
<dbReference type="Pfam" id="PF18549">
    <property type="entry name" value="NitrOD1"/>
    <property type="match status" value="1"/>
</dbReference>
<dbReference type="InterPro" id="IPR011006">
    <property type="entry name" value="CheY-like_superfamily"/>
</dbReference>
<evidence type="ECO:0000313" key="3">
    <source>
        <dbReference type="Proteomes" id="UP000006100"/>
    </source>
</evidence>
<dbReference type="eggNOG" id="arCOG02391">
    <property type="taxonomic scope" value="Archaea"/>
</dbReference>
<protein>
    <submittedName>
        <fullName evidence="2">Response regulator receiver protein</fullName>
    </submittedName>
</protein>
<dbReference type="Pfam" id="PF00072">
    <property type="entry name" value="Response_reg"/>
    <property type="match status" value="1"/>
</dbReference>
<proteinExistence type="predicted"/>
<sequence>MVNCIVIDDERDIVDLICEFLDIIKVDVMAKGNNGKDAVELYKKHTPDIVFTDLSMPDYDGLYAIENIKDENPNAKIIVVTGNPYDENKYFFDLLRIPIISKPFDMDILKQVVEEISSTDTAPIMPFEIKYKFKEDYDFYTCVVNYEQYRNFKKLPIIHECEIVKNNEKNIKLKKEEMEKALNLAVKNDSSHIRKLSKISTDGGMRY</sequence>
<evidence type="ECO:0000259" key="1">
    <source>
        <dbReference type="PROSITE" id="PS50110"/>
    </source>
</evidence>
<dbReference type="RefSeq" id="WP_014965247.1">
    <property type="nucleotide sequence ID" value="NC_018656.1"/>
</dbReference>
<dbReference type="InterPro" id="IPR001789">
    <property type="entry name" value="Sig_transdc_resp-reg_receiver"/>
</dbReference>
<dbReference type="SMART" id="SM00448">
    <property type="entry name" value="REC"/>
    <property type="match status" value="1"/>
</dbReference>
<feature type="domain" description="Response regulatory" evidence="1">
    <location>
        <begin position="3"/>
        <end position="117"/>
    </location>
</feature>
<dbReference type="Gene3D" id="3.40.50.2300">
    <property type="match status" value="1"/>
</dbReference>
<dbReference type="PATRIC" id="fig|1229909.8.peg.1174"/>
<keyword evidence="3" id="KW-1185">Reference proteome</keyword>
<reference evidence="2 3" key="1">
    <citation type="journal article" date="2012" name="J. Bacteriol.">
        <title>Draft Genome Sequence of an Ammonia-Oxidizing Archaeon, "Candidatus Nitrosopumilus sediminis" AR2, from Svalbard in the Arctic Circle.</title>
        <authorList>
            <person name="Park S.J."/>
            <person name="Kim J.G."/>
            <person name="Jung M.Y."/>
            <person name="Kim S.J."/>
            <person name="Cha I.T."/>
            <person name="Ghai R."/>
            <person name="Martin-Cuadrado A.B."/>
            <person name="Rodriguez-Valera F."/>
            <person name="Rhee S.K."/>
        </authorList>
    </citation>
    <scope>NUCLEOTIDE SEQUENCE [LARGE SCALE GENOMIC DNA]</scope>
    <source>
        <strain evidence="2 3">AR2</strain>
    </source>
</reference>
<dbReference type="OrthoDB" id="2830at2157"/>
<dbReference type="PROSITE" id="PS50110">
    <property type="entry name" value="RESPONSE_REGULATORY"/>
    <property type="match status" value="1"/>
</dbReference>
<dbReference type="PANTHER" id="PTHR43228:SF1">
    <property type="entry name" value="TWO-COMPONENT RESPONSE REGULATOR ARR22"/>
    <property type="match status" value="1"/>
</dbReference>
<evidence type="ECO:0000313" key="2">
    <source>
        <dbReference type="EMBL" id="AFS82876.1"/>
    </source>
</evidence>
<dbReference type="InterPro" id="IPR052048">
    <property type="entry name" value="ST_Response_Regulator"/>
</dbReference>
<dbReference type="GO" id="GO:0000160">
    <property type="term" value="P:phosphorelay signal transduction system"/>
    <property type="evidence" value="ECO:0007669"/>
    <property type="project" value="InterPro"/>
</dbReference>